<evidence type="ECO:0000313" key="2">
    <source>
        <dbReference type="Proteomes" id="UP000316770"/>
    </source>
</evidence>
<gene>
    <name evidence="1" type="ORF">Mal33_22660</name>
</gene>
<name>A0A518IT58_9BACT</name>
<dbReference type="RefSeq" id="WP_145284552.1">
    <property type="nucleotide sequence ID" value="NZ_CP036318.1"/>
</dbReference>
<evidence type="ECO:0000313" key="1">
    <source>
        <dbReference type="EMBL" id="QDV56284.1"/>
    </source>
</evidence>
<keyword evidence="2" id="KW-1185">Reference proteome</keyword>
<proteinExistence type="predicted"/>
<dbReference type="AlphaFoldDB" id="A0A518IT58"/>
<protein>
    <submittedName>
        <fullName evidence="1">Uncharacterized protein</fullName>
    </submittedName>
</protein>
<dbReference type="Proteomes" id="UP000316770">
    <property type="component" value="Chromosome"/>
</dbReference>
<accession>A0A518IT58</accession>
<reference evidence="1 2" key="1">
    <citation type="submission" date="2019-02" db="EMBL/GenBank/DDBJ databases">
        <title>Deep-cultivation of Planctomycetes and their phenomic and genomic characterization uncovers novel biology.</title>
        <authorList>
            <person name="Wiegand S."/>
            <person name="Jogler M."/>
            <person name="Boedeker C."/>
            <person name="Pinto D."/>
            <person name="Vollmers J."/>
            <person name="Rivas-Marin E."/>
            <person name="Kohn T."/>
            <person name="Peeters S.H."/>
            <person name="Heuer A."/>
            <person name="Rast P."/>
            <person name="Oberbeckmann S."/>
            <person name="Bunk B."/>
            <person name="Jeske O."/>
            <person name="Meyerdierks A."/>
            <person name="Storesund J.E."/>
            <person name="Kallscheuer N."/>
            <person name="Luecker S."/>
            <person name="Lage O.M."/>
            <person name="Pohl T."/>
            <person name="Merkel B.J."/>
            <person name="Hornburger P."/>
            <person name="Mueller R.-W."/>
            <person name="Bruemmer F."/>
            <person name="Labrenz M."/>
            <person name="Spormann A.M."/>
            <person name="Op den Camp H."/>
            <person name="Overmann J."/>
            <person name="Amann R."/>
            <person name="Jetten M.S.M."/>
            <person name="Mascher T."/>
            <person name="Medema M.H."/>
            <person name="Devos D.P."/>
            <person name="Kaster A.-K."/>
            <person name="Ovreas L."/>
            <person name="Rohde M."/>
            <person name="Galperin M.Y."/>
            <person name="Jogler C."/>
        </authorList>
    </citation>
    <scope>NUCLEOTIDE SEQUENCE [LARGE SCALE GENOMIC DNA]</scope>
    <source>
        <strain evidence="1 2">Mal33</strain>
    </source>
</reference>
<organism evidence="1 2">
    <name type="scientific">Rosistilla oblonga</name>
    <dbReference type="NCBI Taxonomy" id="2527990"/>
    <lineage>
        <taxon>Bacteria</taxon>
        <taxon>Pseudomonadati</taxon>
        <taxon>Planctomycetota</taxon>
        <taxon>Planctomycetia</taxon>
        <taxon>Pirellulales</taxon>
        <taxon>Pirellulaceae</taxon>
        <taxon>Rosistilla</taxon>
    </lineage>
</organism>
<dbReference type="EMBL" id="CP036318">
    <property type="protein sequence ID" value="QDV56284.1"/>
    <property type="molecule type" value="Genomic_DNA"/>
</dbReference>
<sequence>MKKTDADQAEQSYFRHNFRFWLEKRPKGTLGQLRNWLKRVHNQCLDFVGSGDPPIEGTDDIPNELSEYLKYWGEHDDESFSYREANIEEDIINLEGFIEDLDPKTKLASFPLYKFA</sequence>